<name>A0A8S1EF18_9PELO</name>
<dbReference type="AlphaFoldDB" id="A0A8S1EF18"/>
<reference evidence="2 3" key="1">
    <citation type="submission" date="2020-04" db="EMBL/GenBank/DDBJ databases">
        <authorList>
            <person name="Laetsch R D."/>
            <person name="Stevens L."/>
            <person name="Kumar S."/>
            <person name="Blaxter L. M."/>
        </authorList>
    </citation>
    <scope>NUCLEOTIDE SEQUENCE [LARGE SCALE GENOMIC DNA]</scope>
</reference>
<organism evidence="2 3">
    <name type="scientific">Caenorhabditis bovis</name>
    <dbReference type="NCBI Taxonomy" id="2654633"/>
    <lineage>
        <taxon>Eukaryota</taxon>
        <taxon>Metazoa</taxon>
        <taxon>Ecdysozoa</taxon>
        <taxon>Nematoda</taxon>
        <taxon>Chromadorea</taxon>
        <taxon>Rhabditida</taxon>
        <taxon>Rhabditina</taxon>
        <taxon>Rhabditomorpha</taxon>
        <taxon>Rhabditoidea</taxon>
        <taxon>Rhabditidae</taxon>
        <taxon>Peloderinae</taxon>
        <taxon>Caenorhabditis</taxon>
    </lineage>
</organism>
<comment type="caution">
    <text evidence="2">The sequence shown here is derived from an EMBL/GenBank/DDBJ whole genome shotgun (WGS) entry which is preliminary data.</text>
</comment>
<dbReference type="Proteomes" id="UP000494206">
    <property type="component" value="Unassembled WGS sequence"/>
</dbReference>
<gene>
    <name evidence="2" type="ORF">CBOVIS_LOCUS1683</name>
</gene>
<proteinExistence type="predicted"/>
<accession>A0A8S1EF18</accession>
<evidence type="ECO:0000313" key="2">
    <source>
        <dbReference type="EMBL" id="CAB3398405.1"/>
    </source>
</evidence>
<dbReference type="EMBL" id="CADEPM010000001">
    <property type="protein sequence ID" value="CAB3398405.1"/>
    <property type="molecule type" value="Genomic_DNA"/>
</dbReference>
<evidence type="ECO:0000256" key="1">
    <source>
        <dbReference type="SAM" id="MobiDB-lite"/>
    </source>
</evidence>
<keyword evidence="3" id="KW-1185">Reference proteome</keyword>
<feature type="region of interest" description="Disordered" evidence="1">
    <location>
        <begin position="171"/>
        <end position="192"/>
    </location>
</feature>
<protein>
    <submittedName>
        <fullName evidence="2">Uncharacterized protein</fullName>
    </submittedName>
</protein>
<evidence type="ECO:0000313" key="3">
    <source>
        <dbReference type="Proteomes" id="UP000494206"/>
    </source>
</evidence>
<sequence>MGSSSLFTTDELLPLRVLEVGGGDIVRYKFHFVGAGGVPVQRSQYIFDYSKLLDKLCGDMTQVAIRIKEYIGNGGCTVSIEYWAPGGDMSFLLWQSRPFSLPSKTRLFRLFVQLSSSIITKTNPQEGKIPPYSVPCHVLLPLQWCIALLVRPISLDPGVSALTIRSRASSGKSVETLSTESKTSPSGSYCSS</sequence>